<proteinExistence type="predicted"/>
<accession>A0AAV1HZM5</accession>
<protein>
    <recommendedName>
        <fullName evidence="4">DUF4010 domain-containing protein</fullName>
    </recommendedName>
</protein>
<dbReference type="Proteomes" id="UP001314263">
    <property type="component" value="Unassembled WGS sequence"/>
</dbReference>
<dbReference type="AlphaFoldDB" id="A0AAV1HZM5"/>
<comment type="caution">
    <text evidence="2">The sequence shown here is derived from an EMBL/GenBank/DDBJ whole genome shotgun (WGS) entry which is preliminary data.</text>
</comment>
<keyword evidence="3" id="KW-1185">Reference proteome</keyword>
<feature type="transmembrane region" description="Helical" evidence="1">
    <location>
        <begin position="140"/>
        <end position="158"/>
    </location>
</feature>
<name>A0AAV1HZM5_9CHLO</name>
<sequence>MLVLYASLIIIYPDLPLPVDDSSLTANSMYSMLGSISNPTARLYPAVLTLAMSVLMALLEEMESTQAWTPELSLGSVISQSIAKQIPIYISVGAGGFYTIPALTGESANWGLLVNTASAVASASATLTMGMRELRLSRRLVLSIHLGSMVILSILYAILLRSYGQLGMNWLLALVFSLKAAGRSVGVWAQF</sequence>
<keyword evidence="1" id="KW-1133">Transmembrane helix</keyword>
<evidence type="ECO:0008006" key="4">
    <source>
        <dbReference type="Google" id="ProtNLM"/>
    </source>
</evidence>
<evidence type="ECO:0000256" key="1">
    <source>
        <dbReference type="SAM" id="Phobius"/>
    </source>
</evidence>
<evidence type="ECO:0000313" key="3">
    <source>
        <dbReference type="Proteomes" id="UP001314263"/>
    </source>
</evidence>
<reference evidence="2 3" key="1">
    <citation type="submission" date="2023-10" db="EMBL/GenBank/DDBJ databases">
        <authorList>
            <person name="Maclean D."/>
            <person name="Macfadyen A."/>
        </authorList>
    </citation>
    <scope>NUCLEOTIDE SEQUENCE [LARGE SCALE GENOMIC DNA]</scope>
</reference>
<organism evidence="2 3">
    <name type="scientific">Coccomyxa viridis</name>
    <dbReference type="NCBI Taxonomy" id="1274662"/>
    <lineage>
        <taxon>Eukaryota</taxon>
        <taxon>Viridiplantae</taxon>
        <taxon>Chlorophyta</taxon>
        <taxon>core chlorophytes</taxon>
        <taxon>Trebouxiophyceae</taxon>
        <taxon>Trebouxiophyceae incertae sedis</taxon>
        <taxon>Coccomyxaceae</taxon>
        <taxon>Coccomyxa</taxon>
    </lineage>
</organism>
<dbReference type="EMBL" id="CAUYUE010000003">
    <property type="protein sequence ID" value="CAK0757159.1"/>
    <property type="molecule type" value="Genomic_DNA"/>
</dbReference>
<gene>
    <name evidence="2" type="ORF">CVIRNUC_002517</name>
</gene>
<evidence type="ECO:0000313" key="2">
    <source>
        <dbReference type="EMBL" id="CAK0757159.1"/>
    </source>
</evidence>
<keyword evidence="1" id="KW-0812">Transmembrane</keyword>
<keyword evidence="1" id="KW-0472">Membrane</keyword>